<gene>
    <name evidence="1" type="ORF">B0T20DRAFT_465905</name>
</gene>
<keyword evidence="2" id="KW-1185">Reference proteome</keyword>
<dbReference type="EMBL" id="JAUTDP010000001">
    <property type="protein sequence ID" value="KAK3403072.1"/>
    <property type="molecule type" value="Genomic_DNA"/>
</dbReference>
<evidence type="ECO:0000313" key="1">
    <source>
        <dbReference type="EMBL" id="KAK3403072.1"/>
    </source>
</evidence>
<sequence length="322" mass="36524">MSATESTSYPPGFTIAHQDRDESGQLINPIVLHRMGIANIMENHFSAPEWPWDLDLDFWRPHFFHAKIIQQPPSHVGLNESIPSMVLKMLWPSPQHWKAIRVSVSLQPEVSEGKAQPNPTNLQTLVFTDADALKTRRHNIVHDLREALLYLIVKDFKCPATGRFRVKFEIEVQMGIVNERNPKWFWAPADQLIENAPGAPEEAAPDQAVETAPNEPALDHIVEAGPVETAPDRPIERARDYPDHEKGQLNDRWFTAGVVVSDVVTVEEGAKTVYADGHRSLKEWIRLEGDGEELEPLQPGELERLHAEWKPPTRANWFPPGR</sequence>
<protein>
    <submittedName>
        <fullName evidence="1">Uncharacterized protein</fullName>
    </submittedName>
</protein>
<reference evidence="1" key="2">
    <citation type="submission" date="2023-07" db="EMBL/GenBank/DDBJ databases">
        <authorList>
            <consortium name="Lawrence Berkeley National Laboratory"/>
            <person name="Haridas S."/>
            <person name="Hensen N."/>
            <person name="Bonometti L."/>
            <person name="Westerberg I."/>
            <person name="Brannstrom I.O."/>
            <person name="Guillou S."/>
            <person name="Cros-Aarteil S."/>
            <person name="Calhoun S."/>
            <person name="Kuo A."/>
            <person name="Mondo S."/>
            <person name="Pangilinan J."/>
            <person name="Riley R."/>
            <person name="LaButti K."/>
            <person name="Andreopoulos B."/>
            <person name="Lipzen A."/>
            <person name="Chen C."/>
            <person name="Yanf M."/>
            <person name="Daum C."/>
            <person name="Ng V."/>
            <person name="Clum A."/>
            <person name="Steindorff A."/>
            <person name="Ohm R."/>
            <person name="Martin F."/>
            <person name="Silar P."/>
            <person name="Natvig D."/>
            <person name="Lalanne C."/>
            <person name="Gautier V."/>
            <person name="Ament-velasquez S.L."/>
            <person name="Kruys A."/>
            <person name="Hutchinson M.I."/>
            <person name="Powell A.J."/>
            <person name="Barry K."/>
            <person name="Miller A.N."/>
            <person name="Grigoriev I.V."/>
            <person name="Debuchy R."/>
            <person name="Gladieux P."/>
            <person name="Thoren M.H."/>
            <person name="Johannesson H."/>
        </authorList>
    </citation>
    <scope>NUCLEOTIDE SEQUENCE</scope>
    <source>
        <strain evidence="1">FGSC 1904</strain>
    </source>
</reference>
<accession>A0AAE0UGA2</accession>
<organism evidence="1 2">
    <name type="scientific">Sordaria brevicollis</name>
    <dbReference type="NCBI Taxonomy" id="83679"/>
    <lineage>
        <taxon>Eukaryota</taxon>
        <taxon>Fungi</taxon>
        <taxon>Dikarya</taxon>
        <taxon>Ascomycota</taxon>
        <taxon>Pezizomycotina</taxon>
        <taxon>Sordariomycetes</taxon>
        <taxon>Sordariomycetidae</taxon>
        <taxon>Sordariales</taxon>
        <taxon>Sordariaceae</taxon>
        <taxon>Sordaria</taxon>
    </lineage>
</organism>
<proteinExistence type="predicted"/>
<dbReference type="Proteomes" id="UP001281003">
    <property type="component" value="Unassembled WGS sequence"/>
</dbReference>
<comment type="caution">
    <text evidence="1">The sequence shown here is derived from an EMBL/GenBank/DDBJ whole genome shotgun (WGS) entry which is preliminary data.</text>
</comment>
<name>A0AAE0UGA2_SORBR</name>
<dbReference type="AlphaFoldDB" id="A0AAE0UGA2"/>
<reference evidence="1" key="1">
    <citation type="journal article" date="2023" name="Mol. Phylogenet. Evol.">
        <title>Genome-scale phylogeny and comparative genomics of the fungal order Sordariales.</title>
        <authorList>
            <person name="Hensen N."/>
            <person name="Bonometti L."/>
            <person name="Westerberg I."/>
            <person name="Brannstrom I.O."/>
            <person name="Guillou S."/>
            <person name="Cros-Aarteil S."/>
            <person name="Calhoun S."/>
            <person name="Haridas S."/>
            <person name="Kuo A."/>
            <person name="Mondo S."/>
            <person name="Pangilinan J."/>
            <person name="Riley R."/>
            <person name="LaButti K."/>
            <person name="Andreopoulos B."/>
            <person name="Lipzen A."/>
            <person name="Chen C."/>
            <person name="Yan M."/>
            <person name="Daum C."/>
            <person name="Ng V."/>
            <person name="Clum A."/>
            <person name="Steindorff A."/>
            <person name="Ohm R.A."/>
            <person name="Martin F."/>
            <person name="Silar P."/>
            <person name="Natvig D.O."/>
            <person name="Lalanne C."/>
            <person name="Gautier V."/>
            <person name="Ament-Velasquez S.L."/>
            <person name="Kruys A."/>
            <person name="Hutchinson M.I."/>
            <person name="Powell A.J."/>
            <person name="Barry K."/>
            <person name="Miller A.N."/>
            <person name="Grigoriev I.V."/>
            <person name="Debuchy R."/>
            <person name="Gladieux P."/>
            <person name="Hiltunen Thoren M."/>
            <person name="Johannesson H."/>
        </authorList>
    </citation>
    <scope>NUCLEOTIDE SEQUENCE</scope>
    <source>
        <strain evidence="1">FGSC 1904</strain>
    </source>
</reference>
<evidence type="ECO:0000313" key="2">
    <source>
        <dbReference type="Proteomes" id="UP001281003"/>
    </source>
</evidence>